<dbReference type="FunFam" id="1.10.630.10:FF:000007">
    <property type="entry name" value="Cytochrome P450 76C4"/>
    <property type="match status" value="1"/>
</dbReference>
<dbReference type="EMBL" id="OQ675279">
    <property type="protein sequence ID" value="WET52743.1"/>
    <property type="molecule type" value="mRNA"/>
</dbReference>
<dbReference type="PANTHER" id="PTHR47950:SF4">
    <property type="entry name" value="GERANIOL 8-HYDROXYLASE-LIKE"/>
    <property type="match status" value="1"/>
</dbReference>
<dbReference type="PROSITE" id="PS00086">
    <property type="entry name" value="CYTOCHROME_P450"/>
    <property type="match status" value="1"/>
</dbReference>
<proteinExistence type="evidence at transcript level"/>
<sequence length="504" mass="56861">MEFVPFLILLCLFLCACFYILTSILLPQRPANLPPGPPPLPIIGNILQLGQNSHQTLAKLSKIYGPLMHLKLGIIDAIVVSSPELAKQVLQTHDQVLSSRFHQAATDVDGHNKVSMVWLPAASRWRVLRKICKDQMFSLQRLDASQGLRREKLKKLRDYVQECCDSSRVLAIADAAFITSLNLISASMFSMDLGEFSSDSSQEFKDIVNGLMYAVGTPNLADYFPVLKPIDPQGLKRKSALYFRKARRIFDDIIDQRLKGSESKNDLLEALLDMNRNNESELTRSDMTHLLLDLFVAGIDTTATTVEWAMAELVRNPKKMAKARNELQTVIGEKGQVEESDISRLPYLQAVFKETLRLHPAGPLLVPHKAEADTEINGYIVPRNSQILVNIWAIGRDSSIWTNPVSFEPERFLDSKMDIRGQDFELIPFGSGRRICPGMPLAYRMVHLVVASLIHNFDWKLEQGIKPQELDMKEKFAFSLKKAVPLQAVPVKLRVRDISEQITM</sequence>
<dbReference type="InterPro" id="IPR001128">
    <property type="entry name" value="Cyt_P450"/>
</dbReference>
<organism evidence="13">
    <name type="scientific">Callicarpa americana</name>
    <name type="common">American beautyberry</name>
    <dbReference type="NCBI Taxonomy" id="204211"/>
    <lineage>
        <taxon>Eukaryota</taxon>
        <taxon>Viridiplantae</taxon>
        <taxon>Streptophyta</taxon>
        <taxon>Embryophyta</taxon>
        <taxon>Tracheophyta</taxon>
        <taxon>Spermatophyta</taxon>
        <taxon>Magnoliopsida</taxon>
        <taxon>eudicotyledons</taxon>
        <taxon>Gunneridae</taxon>
        <taxon>Pentapetalae</taxon>
        <taxon>asterids</taxon>
        <taxon>lamiids</taxon>
        <taxon>Lamiales</taxon>
        <taxon>Lamiaceae</taxon>
        <taxon>Callicarpoideae</taxon>
        <taxon>Callicarpa</taxon>
    </lineage>
</organism>
<dbReference type="InterPro" id="IPR017972">
    <property type="entry name" value="Cyt_P450_CS"/>
</dbReference>
<evidence type="ECO:0000256" key="12">
    <source>
        <dbReference type="RuleBase" id="RU000461"/>
    </source>
</evidence>
<dbReference type="GO" id="GO:0016020">
    <property type="term" value="C:membrane"/>
    <property type="evidence" value="ECO:0007669"/>
    <property type="project" value="UniProtKB-SubCell"/>
</dbReference>
<comment type="similarity">
    <text evidence="2 12">Belongs to the cytochrome P450 family.</text>
</comment>
<comment type="cofactor">
    <cofactor evidence="11">
        <name>heme</name>
        <dbReference type="ChEBI" id="CHEBI:30413"/>
    </cofactor>
</comment>
<dbReference type="GO" id="GO:0005506">
    <property type="term" value="F:iron ion binding"/>
    <property type="evidence" value="ECO:0007669"/>
    <property type="project" value="InterPro"/>
</dbReference>
<dbReference type="Gene3D" id="1.10.630.10">
    <property type="entry name" value="Cytochrome P450"/>
    <property type="match status" value="1"/>
</dbReference>
<evidence type="ECO:0000313" key="13">
    <source>
        <dbReference type="EMBL" id="WET52743.1"/>
    </source>
</evidence>
<evidence type="ECO:0000256" key="5">
    <source>
        <dbReference type="ARBA" id="ARBA00022723"/>
    </source>
</evidence>
<keyword evidence="7 12" id="KW-0560">Oxidoreductase</keyword>
<dbReference type="AlphaFoldDB" id="A0A9Y1LMG2"/>
<evidence type="ECO:0000256" key="6">
    <source>
        <dbReference type="ARBA" id="ARBA00022989"/>
    </source>
</evidence>
<evidence type="ECO:0000256" key="8">
    <source>
        <dbReference type="ARBA" id="ARBA00023004"/>
    </source>
</evidence>
<keyword evidence="5 11" id="KW-0479">Metal-binding</keyword>
<evidence type="ECO:0000256" key="1">
    <source>
        <dbReference type="ARBA" id="ARBA00004167"/>
    </source>
</evidence>
<protein>
    <submittedName>
        <fullName evidence="13">Cytochrome P450 76S79</fullName>
    </submittedName>
</protein>
<dbReference type="CDD" id="cd11073">
    <property type="entry name" value="CYP76-like"/>
    <property type="match status" value="1"/>
</dbReference>
<keyword evidence="8 11" id="KW-0408">Iron</keyword>
<name>A0A9Y1LMG2_CALAM</name>
<evidence type="ECO:0000256" key="4">
    <source>
        <dbReference type="ARBA" id="ARBA00022692"/>
    </source>
</evidence>
<dbReference type="InterPro" id="IPR002401">
    <property type="entry name" value="Cyt_P450_E_grp-I"/>
</dbReference>
<dbReference type="Pfam" id="PF00067">
    <property type="entry name" value="p450"/>
    <property type="match status" value="1"/>
</dbReference>
<dbReference type="GO" id="GO:0016705">
    <property type="term" value="F:oxidoreductase activity, acting on paired donors, with incorporation or reduction of molecular oxygen"/>
    <property type="evidence" value="ECO:0007669"/>
    <property type="project" value="InterPro"/>
</dbReference>
<dbReference type="SUPFAM" id="SSF48264">
    <property type="entry name" value="Cytochrome P450"/>
    <property type="match status" value="1"/>
</dbReference>
<keyword evidence="4" id="KW-0812">Transmembrane</keyword>
<accession>A0A9Y1LMG2</accession>
<keyword evidence="10" id="KW-0472">Membrane</keyword>
<dbReference type="PRINTS" id="PR00463">
    <property type="entry name" value="EP450I"/>
</dbReference>
<dbReference type="GO" id="GO:0004497">
    <property type="term" value="F:monooxygenase activity"/>
    <property type="evidence" value="ECO:0007669"/>
    <property type="project" value="UniProtKB-KW"/>
</dbReference>
<evidence type="ECO:0000256" key="2">
    <source>
        <dbReference type="ARBA" id="ARBA00010617"/>
    </source>
</evidence>
<comment type="subcellular location">
    <subcellularLocation>
        <location evidence="1">Membrane</location>
        <topology evidence="1">Single-pass membrane protein</topology>
    </subcellularLocation>
</comment>
<keyword evidence="3 11" id="KW-0349">Heme</keyword>
<evidence type="ECO:0000256" key="11">
    <source>
        <dbReference type="PIRSR" id="PIRSR602401-1"/>
    </source>
</evidence>
<evidence type="ECO:0000256" key="10">
    <source>
        <dbReference type="ARBA" id="ARBA00023136"/>
    </source>
</evidence>
<evidence type="ECO:0000256" key="9">
    <source>
        <dbReference type="ARBA" id="ARBA00023033"/>
    </source>
</evidence>
<keyword evidence="9 12" id="KW-0503">Monooxygenase</keyword>
<keyword evidence="6" id="KW-1133">Transmembrane helix</keyword>
<feature type="binding site" description="axial binding residue" evidence="11">
    <location>
        <position position="436"/>
    </location>
    <ligand>
        <name>heme</name>
        <dbReference type="ChEBI" id="CHEBI:30413"/>
    </ligand>
    <ligandPart>
        <name>Fe</name>
        <dbReference type="ChEBI" id="CHEBI:18248"/>
    </ligandPart>
</feature>
<evidence type="ECO:0000256" key="3">
    <source>
        <dbReference type="ARBA" id="ARBA00022617"/>
    </source>
</evidence>
<dbReference type="PANTHER" id="PTHR47950">
    <property type="entry name" value="CYTOCHROME P450, FAMILY 76, SUBFAMILY C, POLYPEPTIDE 5-RELATED"/>
    <property type="match status" value="1"/>
</dbReference>
<reference evidence="13" key="1">
    <citation type="submission" date="2023-03" db="EMBL/GenBank/DDBJ databases">
        <authorList>
            <person name="Lanier E.R."/>
            <person name="Schlecht N.J."/>
        </authorList>
    </citation>
    <scope>NUCLEOTIDE SEQUENCE</scope>
</reference>
<evidence type="ECO:0000256" key="7">
    <source>
        <dbReference type="ARBA" id="ARBA00023002"/>
    </source>
</evidence>
<dbReference type="InterPro" id="IPR036396">
    <property type="entry name" value="Cyt_P450_sf"/>
</dbReference>
<dbReference type="GO" id="GO:0020037">
    <property type="term" value="F:heme binding"/>
    <property type="evidence" value="ECO:0007669"/>
    <property type="project" value="InterPro"/>
</dbReference>
<dbReference type="PRINTS" id="PR00385">
    <property type="entry name" value="P450"/>
</dbReference>